<feature type="domain" description="Ig-like" evidence="8">
    <location>
        <begin position="750"/>
        <end position="838"/>
    </location>
</feature>
<feature type="domain" description="Ig-like" evidence="8">
    <location>
        <begin position="844"/>
        <end position="924"/>
    </location>
</feature>
<dbReference type="InterPro" id="IPR003598">
    <property type="entry name" value="Ig_sub2"/>
</dbReference>
<name>A0A8S3TF77_MYTED</name>
<feature type="domain" description="Ig-like" evidence="8">
    <location>
        <begin position="344"/>
        <end position="432"/>
    </location>
</feature>
<evidence type="ECO:0000256" key="5">
    <source>
        <dbReference type="ARBA" id="ARBA00023319"/>
    </source>
</evidence>
<keyword evidence="2" id="KW-0472">Membrane</keyword>
<comment type="subcellular location">
    <subcellularLocation>
        <location evidence="1">Membrane</location>
        <topology evidence="1">Single-pass type I membrane protein</topology>
    </subcellularLocation>
</comment>
<keyword evidence="4" id="KW-0325">Glycoprotein</keyword>
<evidence type="ECO:0000256" key="6">
    <source>
        <dbReference type="SAM" id="MobiDB-lite"/>
    </source>
</evidence>
<dbReference type="Gene3D" id="2.60.40.10">
    <property type="entry name" value="Immunoglobulins"/>
    <property type="match status" value="6"/>
</dbReference>
<dbReference type="PROSITE" id="PS50835">
    <property type="entry name" value="IG_LIKE"/>
    <property type="match status" value="5"/>
</dbReference>
<dbReference type="PANTHER" id="PTHR11640:SF31">
    <property type="entry name" value="IRREGULAR CHIASM C-ROUGHEST PROTEIN-RELATED"/>
    <property type="match status" value="1"/>
</dbReference>
<dbReference type="Pfam" id="PF00092">
    <property type="entry name" value="VWA"/>
    <property type="match status" value="1"/>
</dbReference>
<dbReference type="InterPro" id="IPR003599">
    <property type="entry name" value="Ig_sub"/>
</dbReference>
<feature type="region of interest" description="Disordered" evidence="6">
    <location>
        <begin position="177"/>
        <end position="325"/>
    </location>
</feature>
<keyword evidence="10" id="KW-1185">Reference proteome</keyword>
<dbReference type="CDD" id="cd00096">
    <property type="entry name" value="Ig"/>
    <property type="match status" value="2"/>
</dbReference>
<comment type="caution">
    <text evidence="9">The sequence shown here is derived from an EMBL/GenBank/DDBJ whole genome shotgun (WGS) entry which is preliminary data.</text>
</comment>
<dbReference type="SMART" id="SM00327">
    <property type="entry name" value="VWA"/>
    <property type="match status" value="1"/>
</dbReference>
<keyword evidence="3" id="KW-1015">Disulfide bond</keyword>
<feature type="domain" description="Ig-like" evidence="8">
    <location>
        <begin position="649"/>
        <end position="746"/>
    </location>
</feature>
<dbReference type="GO" id="GO:0050839">
    <property type="term" value="F:cell adhesion molecule binding"/>
    <property type="evidence" value="ECO:0007669"/>
    <property type="project" value="TreeGrafter"/>
</dbReference>
<dbReference type="SMART" id="SM00408">
    <property type="entry name" value="IGc2"/>
    <property type="match status" value="5"/>
</dbReference>
<protein>
    <submittedName>
        <fullName evidence="9">HMCN</fullName>
    </submittedName>
</protein>
<dbReference type="GO" id="GO:0098609">
    <property type="term" value="P:cell-cell adhesion"/>
    <property type="evidence" value="ECO:0007669"/>
    <property type="project" value="TreeGrafter"/>
</dbReference>
<accession>A0A8S3TF77</accession>
<evidence type="ECO:0000313" key="9">
    <source>
        <dbReference type="EMBL" id="CAG2230164.1"/>
    </source>
</evidence>
<dbReference type="OrthoDB" id="6150053at2759"/>
<dbReference type="PROSITE" id="PS50234">
    <property type="entry name" value="VWFA"/>
    <property type="match status" value="1"/>
</dbReference>
<dbReference type="PANTHER" id="PTHR11640">
    <property type="entry name" value="NEPHRIN"/>
    <property type="match status" value="1"/>
</dbReference>
<evidence type="ECO:0000256" key="1">
    <source>
        <dbReference type="ARBA" id="ARBA00004479"/>
    </source>
</evidence>
<dbReference type="Proteomes" id="UP000683360">
    <property type="component" value="Unassembled WGS sequence"/>
</dbReference>
<organism evidence="9 10">
    <name type="scientific">Mytilus edulis</name>
    <name type="common">Blue mussel</name>
    <dbReference type="NCBI Taxonomy" id="6550"/>
    <lineage>
        <taxon>Eukaryota</taxon>
        <taxon>Metazoa</taxon>
        <taxon>Spiralia</taxon>
        <taxon>Lophotrochozoa</taxon>
        <taxon>Mollusca</taxon>
        <taxon>Bivalvia</taxon>
        <taxon>Autobranchia</taxon>
        <taxon>Pteriomorphia</taxon>
        <taxon>Mytilida</taxon>
        <taxon>Mytiloidea</taxon>
        <taxon>Mytilidae</taxon>
        <taxon>Mytilinae</taxon>
        <taxon>Mytilus</taxon>
    </lineage>
</organism>
<dbReference type="SMART" id="SM00409">
    <property type="entry name" value="IG"/>
    <property type="match status" value="6"/>
</dbReference>
<reference evidence="9" key="1">
    <citation type="submission" date="2021-03" db="EMBL/GenBank/DDBJ databases">
        <authorList>
            <person name="Bekaert M."/>
        </authorList>
    </citation>
    <scope>NUCLEOTIDE SEQUENCE</scope>
</reference>
<dbReference type="InterPro" id="IPR007110">
    <property type="entry name" value="Ig-like_dom"/>
</dbReference>
<dbReference type="InterPro" id="IPR036465">
    <property type="entry name" value="vWFA_dom_sf"/>
</dbReference>
<dbReference type="Pfam" id="PF07679">
    <property type="entry name" value="I-set"/>
    <property type="match status" value="1"/>
</dbReference>
<dbReference type="InterPro" id="IPR036179">
    <property type="entry name" value="Ig-like_dom_sf"/>
</dbReference>
<evidence type="ECO:0000256" key="4">
    <source>
        <dbReference type="ARBA" id="ARBA00023180"/>
    </source>
</evidence>
<feature type="domain" description="Ig-like" evidence="8">
    <location>
        <begin position="548"/>
        <end position="642"/>
    </location>
</feature>
<dbReference type="InterPro" id="IPR013783">
    <property type="entry name" value="Ig-like_fold"/>
</dbReference>
<dbReference type="InterPro" id="IPR013098">
    <property type="entry name" value="Ig_I-set"/>
</dbReference>
<dbReference type="SUPFAM" id="SSF48726">
    <property type="entry name" value="Immunoglobulin"/>
    <property type="match status" value="6"/>
</dbReference>
<feature type="domain" description="VWFA" evidence="7">
    <location>
        <begin position="1"/>
        <end position="155"/>
    </location>
</feature>
<evidence type="ECO:0000259" key="7">
    <source>
        <dbReference type="PROSITE" id="PS50234"/>
    </source>
</evidence>
<gene>
    <name evidence="9" type="ORF">MEDL_43037</name>
</gene>
<dbReference type="AlphaFoldDB" id="A0A8S3TF77"/>
<keyword evidence="5" id="KW-0393">Immunoglobulin domain</keyword>
<dbReference type="GO" id="GO:0005911">
    <property type="term" value="C:cell-cell junction"/>
    <property type="evidence" value="ECO:0007669"/>
    <property type="project" value="TreeGrafter"/>
</dbReference>
<dbReference type="GO" id="GO:0005886">
    <property type="term" value="C:plasma membrane"/>
    <property type="evidence" value="ECO:0007669"/>
    <property type="project" value="TreeGrafter"/>
</dbReference>
<dbReference type="EMBL" id="CAJPWZ010002053">
    <property type="protein sequence ID" value="CAG2230164.1"/>
    <property type="molecule type" value="Genomic_DNA"/>
</dbReference>
<dbReference type="Pfam" id="PF13927">
    <property type="entry name" value="Ig_3"/>
    <property type="match status" value="2"/>
</dbReference>
<dbReference type="InterPro" id="IPR002035">
    <property type="entry name" value="VWF_A"/>
</dbReference>
<proteinExistence type="predicted"/>
<evidence type="ECO:0000256" key="2">
    <source>
        <dbReference type="ARBA" id="ARBA00023136"/>
    </source>
</evidence>
<sequence length="944" mass="102269">MKQFLVESISGFNIGPKSIQIGLVTFSPETTQFDLNQFSSVSAVQNGIRNVPYKGGGTYTSVALRYVGSNSFSTSAGDRNNTSDLLVVITDGHSNNPLLTKREADILKQRGIIIIAIGIGSGVKMTELHNIASNSSLVIEVNNFNALSSTLANTIHSMYCQAGETITSTTTTTTTITTIPPTTTTSTTSTVTASTTTPSHTTIIATSSSTSTKTTPTAQTTPPTTTQTSPHTTTQTTPTPIPTTQTTPTPIPTTQTTPTPIPTTQTTPTTTAATTHTTTTVTPPTTRTSTTSKTSTTTKATTSKTTTLTTTTATSNPLTSTTPTTTTMHVSTTSFATANPQDLPVVKIPHQKHTTIYGQPFKIVCNVTSPKHPILEVFWEEFDNGITTRIDRKTSGIEGVTISNPSLTIKKPMVNSTYTCKARNAVGTRSSTKFYLIVKGVTEKQKQRNTQILQTYTNNYNETISHPQHSEDQREAIYWKAFYDYDKQNAKIIHEGEFNTAGITIDNPSLTLKSPKFHDNGEYLCYARNEAGQTLSRKIQVKVDGGIPEVHIGSTSYTVKYGHKVTLNCTVVKTNPPHFEVYWILETYKGKTIIRQGEFGTSGSTINNPSLTINSTTTTDPGKYTCVAVNAVGIGSSQVTVLKVTGGVPQVKVDSTNYISIFGDPVTLNCAVQSDPPHTNVYWKYSNDGRNTSNINQKATGTEGITLQNPSLIIGKTNFAHSGYYTCFASNEIGEGNSESIYLNVTGDYPNVITPTLKYTVDYSNDVTFYCKINATPQHYDVYWLQYINSNFTRKISSKTWNSSGSTLKIKEIRSSANYSCVAVNAVGQGQSSIITLTVLGGIPKVQRQQLKYKTGKGYSVTINCKVKSEHLKILDVFWLVSNPRTKKRNEIHNGEVGIDGVSPENPSLIINEVSVSMEGEYKCCAINKAGDACGLPSDLIGKL</sequence>
<dbReference type="Gene3D" id="3.40.50.410">
    <property type="entry name" value="von Willebrand factor, type A domain"/>
    <property type="match status" value="1"/>
</dbReference>
<evidence type="ECO:0000313" key="10">
    <source>
        <dbReference type="Proteomes" id="UP000683360"/>
    </source>
</evidence>
<dbReference type="InterPro" id="IPR051275">
    <property type="entry name" value="Cell_adhesion_signaling"/>
</dbReference>
<dbReference type="SUPFAM" id="SSF53300">
    <property type="entry name" value="vWA-like"/>
    <property type="match status" value="1"/>
</dbReference>
<evidence type="ECO:0000256" key="3">
    <source>
        <dbReference type="ARBA" id="ARBA00023157"/>
    </source>
</evidence>
<evidence type="ECO:0000259" key="8">
    <source>
        <dbReference type="PROSITE" id="PS50835"/>
    </source>
</evidence>